<evidence type="ECO:0008006" key="4">
    <source>
        <dbReference type="Google" id="ProtNLM"/>
    </source>
</evidence>
<proteinExistence type="predicted"/>
<evidence type="ECO:0000313" key="2">
    <source>
        <dbReference type="EMBL" id="CBL28377.1"/>
    </source>
</evidence>
<dbReference type="RefSeq" id="WP_015556524.1">
    <property type="nucleotide sequence ID" value="NC_021038.1"/>
</dbReference>
<dbReference type="Gene3D" id="2.160.20.110">
    <property type="match status" value="1"/>
</dbReference>
<evidence type="ECO:0000313" key="3">
    <source>
        <dbReference type="Proteomes" id="UP000008957"/>
    </source>
</evidence>
<name>A0AB94IXB0_9BACT</name>
<dbReference type="KEGG" id="sbr:SY1_12230"/>
<feature type="signal peptide" evidence="1">
    <location>
        <begin position="1"/>
        <end position="27"/>
    </location>
</feature>
<accession>A0AB94IXB0</accession>
<protein>
    <recommendedName>
        <fullName evidence="4">MORN repeat</fullName>
    </recommendedName>
</protein>
<sequence>MKTMKVRALCAAFFLAFLALPAPSAEAANWLDNADISWYEDVVSANPQATEFEISTPEEFAGLVELTQRGNAFEGKTVSLKSDLDLNGAEWTPVGTFSGVFDGKGHVVKGRTTLFSHISGEGALLRGLRKVGDSSGSGLVKVLSKGTVEDCFFKGAVLTDPTPPLALP</sequence>
<dbReference type="EMBL" id="FP929056">
    <property type="protein sequence ID" value="CBL28377.1"/>
    <property type="molecule type" value="Genomic_DNA"/>
</dbReference>
<dbReference type="Proteomes" id="UP000008957">
    <property type="component" value="Chromosome"/>
</dbReference>
<reference evidence="3" key="1">
    <citation type="submission" date="2010-03" db="EMBL/GenBank/DDBJ databases">
        <title>The genome sequence of Synergistetes sp. SGP1.</title>
        <authorList>
            <consortium name="metaHIT consortium -- http://www.metahit.eu/"/>
            <person name="Pajon A."/>
            <person name="Turner K."/>
            <person name="Parkhill J."/>
            <person name="Wade W."/>
            <person name="Vartoukian S."/>
        </authorList>
    </citation>
    <scope>NUCLEOTIDE SEQUENCE [LARGE SCALE GENOMIC DNA]</scope>
    <source>
        <strain evidence="3">SGP1</strain>
    </source>
</reference>
<feature type="chain" id="PRO_5044495486" description="MORN repeat" evidence="1">
    <location>
        <begin position="28"/>
        <end position="168"/>
    </location>
</feature>
<organism evidence="2 3">
    <name type="scientific">Fretibacterium fastidiosum</name>
    <dbReference type="NCBI Taxonomy" id="651822"/>
    <lineage>
        <taxon>Bacteria</taxon>
        <taxon>Thermotogati</taxon>
        <taxon>Synergistota</taxon>
        <taxon>Synergistia</taxon>
        <taxon>Synergistales</taxon>
        <taxon>Aminobacteriaceae</taxon>
        <taxon>Fretibacterium</taxon>
    </lineage>
</organism>
<gene>
    <name evidence="2" type="ORF">SY1_12230</name>
</gene>
<keyword evidence="1" id="KW-0732">Signal</keyword>
<keyword evidence="3" id="KW-1185">Reference proteome</keyword>
<evidence type="ECO:0000256" key="1">
    <source>
        <dbReference type="SAM" id="SignalP"/>
    </source>
</evidence>
<reference evidence="2 3" key="2">
    <citation type="submission" date="2010-03" db="EMBL/GenBank/DDBJ databases">
        <authorList>
            <person name="Pajon A."/>
        </authorList>
    </citation>
    <scope>NUCLEOTIDE SEQUENCE [LARGE SCALE GENOMIC DNA]</scope>
    <source>
        <strain evidence="2 3">SGP1</strain>
    </source>
</reference>
<dbReference type="AlphaFoldDB" id="A0AB94IXB0"/>